<name>A0ACC5RFA0_9HYPH</name>
<reference evidence="1" key="1">
    <citation type="submission" date="2021-01" db="EMBL/GenBank/DDBJ databases">
        <authorList>
            <person name="Sun Q."/>
        </authorList>
    </citation>
    <scope>NUCLEOTIDE SEQUENCE</scope>
    <source>
        <strain evidence="1">YIM B02566</strain>
    </source>
</reference>
<evidence type="ECO:0000313" key="1">
    <source>
        <dbReference type="EMBL" id="MBK1871376.1"/>
    </source>
</evidence>
<comment type="caution">
    <text evidence="1">The sequence shown here is derived from an EMBL/GenBank/DDBJ whole genome shotgun (WGS) entry which is preliminary data.</text>
</comment>
<dbReference type="EMBL" id="JAENHL010000008">
    <property type="protein sequence ID" value="MBK1871376.1"/>
    <property type="molecule type" value="Genomic_DNA"/>
</dbReference>
<proteinExistence type="predicted"/>
<dbReference type="Proteomes" id="UP000616151">
    <property type="component" value="Unassembled WGS sequence"/>
</dbReference>
<accession>A0ACC5RFA0</accession>
<sequence>MTCSPDDFRAAMRRFPSGVAIVAAGSAPHRAGMTATAICSLSADPPQVLACLNRLSSTCRAVEDARFFSINLLATSQLALARIFAGLEGGVSADQKFTAGVWRLGVTGAPILEDAVLTFECALVTAHPASTHNIVIGEVRHITGEVAEDALIYRSGVFGRWTGLAVTQPHLS</sequence>
<protein>
    <submittedName>
        <fullName evidence="1">Flavin reductase</fullName>
    </submittedName>
</protein>
<organism evidence="1 2">
    <name type="scientific">Taklimakanibacter albus</name>
    <dbReference type="NCBI Taxonomy" id="2800327"/>
    <lineage>
        <taxon>Bacteria</taxon>
        <taxon>Pseudomonadati</taxon>
        <taxon>Pseudomonadota</taxon>
        <taxon>Alphaproteobacteria</taxon>
        <taxon>Hyphomicrobiales</taxon>
        <taxon>Aestuariivirgaceae</taxon>
        <taxon>Taklimakanibacter</taxon>
    </lineage>
</organism>
<keyword evidence="2" id="KW-1185">Reference proteome</keyword>
<gene>
    <name evidence="1" type="ORF">JHL16_33725</name>
</gene>
<evidence type="ECO:0000313" key="2">
    <source>
        <dbReference type="Proteomes" id="UP000616151"/>
    </source>
</evidence>